<dbReference type="GO" id="GO:0008237">
    <property type="term" value="F:metallopeptidase activity"/>
    <property type="evidence" value="ECO:0007669"/>
    <property type="project" value="UniProtKB-KW"/>
</dbReference>
<comment type="subcellular location">
    <subcellularLocation>
        <location evidence="1">Membrane</location>
        <topology evidence="1">Single-pass membrane protein</topology>
    </subcellularLocation>
</comment>
<dbReference type="PANTHER" id="PTHR30168">
    <property type="entry name" value="PUTATIVE MEMBRANE PROTEIN YPFJ"/>
    <property type="match status" value="1"/>
</dbReference>
<evidence type="ECO:0000313" key="7">
    <source>
        <dbReference type="Proteomes" id="UP000000692"/>
    </source>
</evidence>
<evidence type="ECO:0000313" key="6">
    <source>
        <dbReference type="EMBL" id="AEM40864.1"/>
    </source>
</evidence>
<dbReference type="PATRIC" id="fig|759362.5.peg.1054"/>
<keyword evidence="6" id="KW-0482">Metalloprotease</keyword>
<keyword evidence="4 5" id="KW-0472">Membrane</keyword>
<feature type="transmembrane region" description="Helical" evidence="5">
    <location>
        <begin position="39"/>
        <end position="60"/>
    </location>
</feature>
<organism evidence="6 7">
    <name type="scientific">Ketogulonicigenium vulgare (strain WSH-001)</name>
    <dbReference type="NCBI Taxonomy" id="759362"/>
    <lineage>
        <taxon>Bacteria</taxon>
        <taxon>Pseudomonadati</taxon>
        <taxon>Pseudomonadota</taxon>
        <taxon>Alphaproteobacteria</taxon>
        <taxon>Rhodobacterales</taxon>
        <taxon>Roseobacteraceae</taxon>
        <taxon>Ketogulonicigenium</taxon>
    </lineage>
</organism>
<dbReference type="Pfam" id="PF04228">
    <property type="entry name" value="Zn_peptidase"/>
    <property type="match status" value="1"/>
</dbReference>
<dbReference type="Proteomes" id="UP000000692">
    <property type="component" value="Chromosome"/>
</dbReference>
<dbReference type="KEGG" id="kvl:KVU_1025"/>
<dbReference type="HOGENOM" id="CLU_059329_0_0_5"/>
<dbReference type="eggNOG" id="COG2321">
    <property type="taxonomic scope" value="Bacteria"/>
</dbReference>
<evidence type="ECO:0000256" key="3">
    <source>
        <dbReference type="ARBA" id="ARBA00022989"/>
    </source>
</evidence>
<evidence type="ECO:0000256" key="5">
    <source>
        <dbReference type="SAM" id="Phobius"/>
    </source>
</evidence>
<evidence type="ECO:0000256" key="2">
    <source>
        <dbReference type="ARBA" id="ARBA00022692"/>
    </source>
</evidence>
<keyword evidence="2 5" id="KW-0812">Transmembrane</keyword>
<evidence type="ECO:0000256" key="4">
    <source>
        <dbReference type="ARBA" id="ARBA00023136"/>
    </source>
</evidence>
<evidence type="ECO:0000256" key="1">
    <source>
        <dbReference type="ARBA" id="ARBA00004167"/>
    </source>
</evidence>
<dbReference type="EMBL" id="CP002018">
    <property type="protein sequence ID" value="AEM40864.1"/>
    <property type="molecule type" value="Genomic_DNA"/>
</dbReference>
<proteinExistence type="predicted"/>
<reference evidence="6 7" key="1">
    <citation type="journal article" date="2011" name="J. Bacteriol.">
        <title>Complete genome sequence of the industrial strain Ketogulonicigenium vulgare WSH-001.</title>
        <authorList>
            <person name="Liu L."/>
            <person name="Li Y."/>
            <person name="Zhang J."/>
            <person name="Zhou Z."/>
            <person name="Liu J."/>
            <person name="Li X."/>
            <person name="Zhou J."/>
            <person name="Du G."/>
            <person name="Wang L."/>
            <person name="Chen J."/>
        </authorList>
    </citation>
    <scope>NUCLEOTIDE SEQUENCE [LARGE SCALE GENOMIC DNA]</scope>
    <source>
        <strain evidence="6 7">WSH-001</strain>
    </source>
</reference>
<keyword evidence="7" id="KW-1185">Reference proteome</keyword>
<sequence length="296" mass="30966">MYYHAGVVMMGLGNLEGKAMKWQGRRQSRNVQDRRRSGGGAVIGGGSIGVLAIVVVGYFLGIDLTPLLQDQGGTSSQPRDLSAQEEAAGDFAAVTLADTEEVWAQIFQDQLGTAYQPATMVLFSRASQSACGGASAATGPFYCPTDQSIYLDTDFFNVLAQQLGATGDFAAAYVIAHEVGHHVQDLLGVLDQTNAARAQMGQADANAVSVMVELQADCFAGIWAAHAETSLGTIEVGDVAEAMNAAARIGDDVLQGAAGQAVRPDSFTHGSAAARQQWFTTGYEAGTLESCNTFAN</sequence>
<gene>
    <name evidence="6" type="ordered locus">KVU_1025</name>
</gene>
<accession>F9Y6B8</accession>
<dbReference type="GO" id="GO:0006508">
    <property type="term" value="P:proteolysis"/>
    <property type="evidence" value="ECO:0007669"/>
    <property type="project" value="UniProtKB-KW"/>
</dbReference>
<keyword evidence="6" id="KW-0645">Protease</keyword>
<keyword evidence="3 5" id="KW-1133">Transmembrane helix</keyword>
<dbReference type="PANTHER" id="PTHR30168:SF0">
    <property type="entry name" value="INNER MEMBRANE PROTEIN"/>
    <property type="match status" value="1"/>
</dbReference>
<keyword evidence="6" id="KW-0378">Hydrolase</keyword>
<dbReference type="GO" id="GO:0016020">
    <property type="term" value="C:membrane"/>
    <property type="evidence" value="ECO:0007669"/>
    <property type="project" value="UniProtKB-SubCell"/>
</dbReference>
<dbReference type="AlphaFoldDB" id="F9Y6B8"/>
<dbReference type="InterPro" id="IPR007343">
    <property type="entry name" value="Uncharacterised_pept_Zn_put"/>
</dbReference>
<name>F9Y6B8_KETVW</name>
<protein>
    <submittedName>
        <fullName evidence="6">Predicted metalloprotease transmembrane protein</fullName>
    </submittedName>
</protein>
<dbReference type="OrthoDB" id="9774900at2"/>